<protein>
    <submittedName>
        <fullName evidence="1">Uncharacterized protein</fullName>
    </submittedName>
</protein>
<name>A0A4V2JWE5_9MICR</name>
<gene>
    <name evidence="1" type="ORF">CWI38_2367p0010</name>
</gene>
<dbReference type="VEuPathDB" id="MicrosporidiaDB:CWI38_2367p0010"/>
<proteinExistence type="predicted"/>
<accession>A0A4V2JWE5</accession>
<comment type="caution">
    <text evidence="1">The sequence shown here is derived from an EMBL/GenBank/DDBJ whole genome shotgun (WGS) entry which is preliminary data.</text>
</comment>
<dbReference type="AlphaFoldDB" id="A0A4V2JWE5"/>
<dbReference type="EMBL" id="PITK01002367">
    <property type="protein sequence ID" value="TBU07672.1"/>
    <property type="molecule type" value="Genomic_DNA"/>
</dbReference>
<reference evidence="1 2" key="1">
    <citation type="submission" date="2017-12" db="EMBL/GenBank/DDBJ databases">
        <authorList>
            <person name="Pombert J.-F."/>
            <person name="Haag K.L."/>
            <person name="Ebert D."/>
        </authorList>
    </citation>
    <scope>NUCLEOTIDE SEQUENCE [LARGE SCALE GENOMIC DNA]</scope>
    <source>
        <strain evidence="1">IL-G-3</strain>
    </source>
</reference>
<evidence type="ECO:0000313" key="1">
    <source>
        <dbReference type="EMBL" id="TBU07672.1"/>
    </source>
</evidence>
<organism evidence="1 2">
    <name type="scientific">Hamiltosporidium tvaerminnensis</name>
    <dbReference type="NCBI Taxonomy" id="1176355"/>
    <lineage>
        <taxon>Eukaryota</taxon>
        <taxon>Fungi</taxon>
        <taxon>Fungi incertae sedis</taxon>
        <taxon>Microsporidia</taxon>
        <taxon>Dubosqiidae</taxon>
        <taxon>Hamiltosporidium</taxon>
    </lineage>
</organism>
<keyword evidence="2" id="KW-1185">Reference proteome</keyword>
<sequence>MEVRVNTRIKNNIQIRNNRLEMLIFDKKKSNEIERIEVRITSRKTTLFKARHKFWEKFLSG</sequence>
<dbReference type="Proteomes" id="UP000292282">
    <property type="component" value="Unassembled WGS sequence"/>
</dbReference>
<evidence type="ECO:0000313" key="2">
    <source>
        <dbReference type="Proteomes" id="UP000292282"/>
    </source>
</evidence>